<feature type="compositionally biased region" description="Basic residues" evidence="1">
    <location>
        <begin position="1"/>
        <end position="10"/>
    </location>
</feature>
<keyword evidence="3" id="KW-1185">Reference proteome</keyword>
<evidence type="ECO:0000256" key="1">
    <source>
        <dbReference type="SAM" id="MobiDB-lite"/>
    </source>
</evidence>
<evidence type="ECO:0000313" key="3">
    <source>
        <dbReference type="Proteomes" id="UP000617979"/>
    </source>
</evidence>
<protein>
    <submittedName>
        <fullName evidence="2">Uncharacterized protein</fullName>
    </submittedName>
</protein>
<comment type="caution">
    <text evidence="2">The sequence shown here is derived from an EMBL/GenBank/DDBJ whole genome shotgun (WGS) entry which is preliminary data.</text>
</comment>
<dbReference type="Proteomes" id="UP000617979">
    <property type="component" value="Unassembled WGS sequence"/>
</dbReference>
<accession>A0ABQ1FZW1</accession>
<dbReference type="RefSeq" id="WP_188429129.1">
    <property type="nucleotide sequence ID" value="NZ_BMEX01000001.1"/>
</dbReference>
<gene>
    <name evidence="2" type="ORF">GCM10007416_03340</name>
</gene>
<evidence type="ECO:0000313" key="2">
    <source>
        <dbReference type="EMBL" id="GGA33942.1"/>
    </source>
</evidence>
<feature type="region of interest" description="Disordered" evidence="1">
    <location>
        <begin position="1"/>
        <end position="24"/>
    </location>
</feature>
<proteinExistence type="predicted"/>
<name>A0ABQ1FZW1_9BACL</name>
<dbReference type="EMBL" id="BMEX01000001">
    <property type="protein sequence ID" value="GGA33942.1"/>
    <property type="molecule type" value="Genomic_DNA"/>
</dbReference>
<organism evidence="2 3">
    <name type="scientific">Kroppenstedtia guangzhouensis</name>
    <dbReference type="NCBI Taxonomy" id="1274356"/>
    <lineage>
        <taxon>Bacteria</taxon>
        <taxon>Bacillati</taxon>
        <taxon>Bacillota</taxon>
        <taxon>Bacilli</taxon>
        <taxon>Bacillales</taxon>
        <taxon>Thermoactinomycetaceae</taxon>
        <taxon>Kroppenstedtia</taxon>
    </lineage>
</organism>
<sequence>MAKKKRHRGSQHTIAPKTPRKKKKIKEADLFYSREVAPLRRELRRAQQSRHLEAVDNLWKRLQESLKQHRLLVKRARFVTRP</sequence>
<reference evidence="3" key="1">
    <citation type="journal article" date="2019" name="Int. J. Syst. Evol. Microbiol.">
        <title>The Global Catalogue of Microorganisms (GCM) 10K type strain sequencing project: providing services to taxonomists for standard genome sequencing and annotation.</title>
        <authorList>
            <consortium name="The Broad Institute Genomics Platform"/>
            <consortium name="The Broad Institute Genome Sequencing Center for Infectious Disease"/>
            <person name="Wu L."/>
            <person name="Ma J."/>
        </authorList>
    </citation>
    <scope>NUCLEOTIDE SEQUENCE [LARGE SCALE GENOMIC DNA]</scope>
    <source>
        <strain evidence="3">CGMCC 1.12404</strain>
    </source>
</reference>